<dbReference type="PANTHER" id="PTHR48101">
    <property type="entry name" value="METHYLMALONYL-COA MUTASE, MITOCHONDRIAL-RELATED"/>
    <property type="match status" value="1"/>
</dbReference>
<evidence type="ECO:0000313" key="3">
    <source>
        <dbReference type="Proteomes" id="UP001589797"/>
    </source>
</evidence>
<protein>
    <submittedName>
        <fullName evidence="2">Methylmalonyl-CoA mutase family protein</fullName>
    </submittedName>
</protein>
<dbReference type="Proteomes" id="UP001589797">
    <property type="component" value="Unassembled WGS sequence"/>
</dbReference>
<organism evidence="2 3">
    <name type="scientific">Fontibacter flavus</name>
    <dbReference type="NCBI Taxonomy" id="654838"/>
    <lineage>
        <taxon>Bacteria</taxon>
        <taxon>Pseudomonadati</taxon>
        <taxon>Bacteroidota</taxon>
        <taxon>Cytophagia</taxon>
        <taxon>Cytophagales</taxon>
        <taxon>Cyclobacteriaceae</taxon>
        <taxon>Fontibacter</taxon>
    </lineage>
</organism>
<dbReference type="PANTHER" id="PTHR48101:SF1">
    <property type="entry name" value="METHYLMALONYL-COA MUTASE, LARGE SUBUNIT"/>
    <property type="match status" value="1"/>
</dbReference>
<sequence>MNNSLFDEFQQVTKDDWVRQAIKDLKGKDFEKELVSKTLDGIQVQPFYAKEDLEGLDLVKSYQNQVNPKSHVPGLPPRNWSNVFSVSVKDEKSDNREILDALQNGSDALLLHLEGDENLDDLLKGVGLEYIQIFLQPVGDALKVAKLFVQWLIKNNLLPEGIHGALLFDFYAELLVAKRPIDRIVSEAKQLLEIFKPFKGFKVFSINYAFYHNAGASTVQELSFATGAYIDLLDTLTESGLNAHEIFEKTVLHTAIGSSYFEEVSKLRAMRILFHQLGLLYGVNIHPEEIFIFSETSSWSKSPFDVNTNMLRNTTETMSAILGGTSALLVRPHDEVNGQENSFSKRMARNISNILREESYMDKVVDPVAGSYYLESMTFEILKMVKMKLEEIEVKGGWSQLYFNHSIQREVKAVRKSRQESILEGAKAKIGSNKYRLNEEESTAFASKELSEQEWMLLASRETILLESSKTLKS</sequence>
<keyword evidence="3" id="KW-1185">Reference proteome</keyword>
<reference evidence="2 3" key="1">
    <citation type="submission" date="2024-09" db="EMBL/GenBank/DDBJ databases">
        <authorList>
            <person name="Sun Q."/>
            <person name="Mori K."/>
        </authorList>
    </citation>
    <scope>NUCLEOTIDE SEQUENCE [LARGE SCALE GENOMIC DNA]</scope>
    <source>
        <strain evidence="2 3">CCM 7650</strain>
    </source>
</reference>
<dbReference type="SUPFAM" id="SSF51703">
    <property type="entry name" value="Cobalamin (vitamin B12)-dependent enzymes"/>
    <property type="match status" value="1"/>
</dbReference>
<dbReference type="Pfam" id="PF01642">
    <property type="entry name" value="MM_CoA_mutase"/>
    <property type="match status" value="1"/>
</dbReference>
<evidence type="ECO:0000313" key="2">
    <source>
        <dbReference type="EMBL" id="MFC0264058.1"/>
    </source>
</evidence>
<gene>
    <name evidence="2" type="ORF">ACFFIP_15300</name>
</gene>
<accession>A0ABV6FW43</accession>
<dbReference type="EMBL" id="JBHLWI010000041">
    <property type="protein sequence ID" value="MFC0264058.1"/>
    <property type="molecule type" value="Genomic_DNA"/>
</dbReference>
<dbReference type="RefSeq" id="WP_382388567.1">
    <property type="nucleotide sequence ID" value="NZ_JBHLWI010000041.1"/>
</dbReference>
<name>A0ABV6FW43_9BACT</name>
<dbReference type="Gene3D" id="3.20.20.240">
    <property type="entry name" value="Methylmalonyl-CoA mutase"/>
    <property type="match status" value="1"/>
</dbReference>
<dbReference type="InterPro" id="IPR016176">
    <property type="entry name" value="Cbl-dep_enz_cat"/>
</dbReference>
<comment type="caution">
    <text evidence="2">The sequence shown here is derived from an EMBL/GenBank/DDBJ whole genome shotgun (WGS) entry which is preliminary data.</text>
</comment>
<dbReference type="InterPro" id="IPR006099">
    <property type="entry name" value="MeMalonylCoA_mutase_a/b_cat"/>
</dbReference>
<proteinExistence type="predicted"/>
<evidence type="ECO:0000259" key="1">
    <source>
        <dbReference type="Pfam" id="PF01642"/>
    </source>
</evidence>
<feature type="domain" description="Methylmalonyl-CoA mutase alpha/beta chain catalytic" evidence="1">
    <location>
        <begin position="117"/>
        <end position="448"/>
    </location>
</feature>